<dbReference type="InterPro" id="IPR014436">
    <property type="entry name" value="Extradiol_dOase_DODA"/>
</dbReference>
<evidence type="ECO:0000313" key="7">
    <source>
        <dbReference type="EMBL" id="RVT49303.1"/>
    </source>
</evidence>
<dbReference type="GO" id="GO:0008270">
    <property type="term" value="F:zinc ion binding"/>
    <property type="evidence" value="ECO:0007669"/>
    <property type="project" value="InterPro"/>
</dbReference>
<sequence length="284" mass="29896">MTTLPALFISHGSPMTALEPGAAGAFMQRLGPAIDRAFGRPIAVLAISAHTLARRHVLLAGARHEAVYDFGGFPDALYRLRYDAPGALALAPRVAALMGAAGLPVQTLDASGLDHGIWTPLRYLYPGADVPVLPLSFSPHDSPAALMALGRALAPLADEGVLIVGSGSLTHNLRLIYGPGGQPDVAAPETAETAAFRHWVAERTAARDWAALRDYRRQAPHAAFMHPTDEHWLPFYVAAGAGGEAATPRRLHASVTYGVLAMDLYAFGAGSDTLAEETRDAVAA</sequence>
<evidence type="ECO:0000256" key="1">
    <source>
        <dbReference type="ARBA" id="ARBA00001947"/>
    </source>
</evidence>
<keyword evidence="5" id="KW-0560">Oxidoreductase</keyword>
<dbReference type="OrthoDB" id="9790889at2"/>
<dbReference type="Gene3D" id="3.40.830.10">
    <property type="entry name" value="LigB-like"/>
    <property type="match status" value="1"/>
</dbReference>
<evidence type="ECO:0000259" key="6">
    <source>
        <dbReference type="Pfam" id="PF02900"/>
    </source>
</evidence>
<proteinExistence type="inferred from homology"/>
<comment type="caution">
    <text evidence="7">The sequence shown here is derived from an EMBL/GenBank/DDBJ whole genome shotgun (WGS) entry which is preliminary data.</text>
</comment>
<organism evidence="7 8">
    <name type="scientific">Rubrivivax albus</name>
    <dbReference type="NCBI Taxonomy" id="2499835"/>
    <lineage>
        <taxon>Bacteria</taxon>
        <taxon>Pseudomonadati</taxon>
        <taxon>Pseudomonadota</taxon>
        <taxon>Betaproteobacteria</taxon>
        <taxon>Burkholderiales</taxon>
        <taxon>Sphaerotilaceae</taxon>
        <taxon>Rubrivivax</taxon>
    </lineage>
</organism>
<gene>
    <name evidence="7" type="ORF">ENE75_19685</name>
</gene>
<dbReference type="AlphaFoldDB" id="A0A3S3S9Y0"/>
<dbReference type="InterPro" id="IPR004183">
    <property type="entry name" value="Xdiol_dOase_suB"/>
</dbReference>
<comment type="similarity">
    <text evidence="2">Belongs to the DODA-type extradiol aromatic ring-opening dioxygenase family.</text>
</comment>
<dbReference type="SUPFAM" id="SSF53213">
    <property type="entry name" value="LigB-like"/>
    <property type="match status" value="1"/>
</dbReference>
<keyword evidence="4" id="KW-0862">Zinc</keyword>
<evidence type="ECO:0000313" key="8">
    <source>
        <dbReference type="Proteomes" id="UP000288178"/>
    </source>
</evidence>
<dbReference type="GO" id="GO:0008198">
    <property type="term" value="F:ferrous iron binding"/>
    <property type="evidence" value="ECO:0007669"/>
    <property type="project" value="InterPro"/>
</dbReference>
<name>A0A3S3S9Y0_9BURK</name>
<accession>A0A3S3S9Y0</accession>
<dbReference type="Pfam" id="PF02900">
    <property type="entry name" value="LigB"/>
    <property type="match status" value="1"/>
</dbReference>
<reference evidence="7 8" key="1">
    <citation type="submission" date="2019-01" db="EMBL/GenBank/DDBJ databases">
        <authorList>
            <person name="Chen W.-M."/>
        </authorList>
    </citation>
    <scope>NUCLEOTIDE SEQUENCE [LARGE SCALE GENOMIC DNA]</scope>
    <source>
        <strain evidence="7 8">ICH-3</strain>
    </source>
</reference>
<dbReference type="EMBL" id="SACT01000008">
    <property type="protein sequence ID" value="RVT49303.1"/>
    <property type="molecule type" value="Genomic_DNA"/>
</dbReference>
<comment type="cofactor">
    <cofactor evidence="1">
        <name>Zn(2+)</name>
        <dbReference type="ChEBI" id="CHEBI:29105"/>
    </cofactor>
</comment>
<keyword evidence="7" id="KW-0223">Dioxygenase</keyword>
<evidence type="ECO:0000256" key="4">
    <source>
        <dbReference type="ARBA" id="ARBA00022833"/>
    </source>
</evidence>
<dbReference type="PANTHER" id="PTHR30096">
    <property type="entry name" value="4,5-DOPA DIOXYGENASE EXTRADIOL-LIKE PROTEIN"/>
    <property type="match status" value="1"/>
</dbReference>
<protein>
    <submittedName>
        <fullName evidence="7">Dioxygenase</fullName>
    </submittedName>
</protein>
<dbReference type="PANTHER" id="PTHR30096:SF0">
    <property type="entry name" value="4,5-DOPA DIOXYGENASE EXTRADIOL-LIKE PROTEIN"/>
    <property type="match status" value="1"/>
</dbReference>
<dbReference type="RefSeq" id="WP_128200054.1">
    <property type="nucleotide sequence ID" value="NZ_SACT01000008.1"/>
</dbReference>
<keyword evidence="8" id="KW-1185">Reference proteome</keyword>
<feature type="domain" description="Extradiol ring-cleavage dioxygenase class III enzyme subunit B" evidence="6">
    <location>
        <begin position="6"/>
        <end position="254"/>
    </location>
</feature>
<keyword evidence="3" id="KW-0479">Metal-binding</keyword>
<dbReference type="CDD" id="cd07363">
    <property type="entry name" value="45_DOPA_Dioxygenase"/>
    <property type="match status" value="1"/>
</dbReference>
<evidence type="ECO:0000256" key="5">
    <source>
        <dbReference type="ARBA" id="ARBA00023002"/>
    </source>
</evidence>
<dbReference type="PIRSF" id="PIRSF006157">
    <property type="entry name" value="Doxgns_DODA"/>
    <property type="match status" value="1"/>
</dbReference>
<evidence type="ECO:0000256" key="3">
    <source>
        <dbReference type="ARBA" id="ARBA00022723"/>
    </source>
</evidence>
<dbReference type="GO" id="GO:0016702">
    <property type="term" value="F:oxidoreductase activity, acting on single donors with incorporation of molecular oxygen, incorporation of two atoms of oxygen"/>
    <property type="evidence" value="ECO:0007669"/>
    <property type="project" value="UniProtKB-ARBA"/>
</dbReference>
<dbReference type="Proteomes" id="UP000288178">
    <property type="component" value="Unassembled WGS sequence"/>
</dbReference>
<evidence type="ECO:0000256" key="2">
    <source>
        <dbReference type="ARBA" id="ARBA00007581"/>
    </source>
</evidence>